<keyword evidence="5" id="KW-1185">Reference proteome</keyword>
<dbReference type="InterPro" id="IPR036236">
    <property type="entry name" value="Znf_C2H2_sf"/>
</dbReference>
<dbReference type="InterPro" id="IPR013087">
    <property type="entry name" value="Znf_C2H2_type"/>
</dbReference>
<dbReference type="EMBL" id="CP136896">
    <property type="protein sequence ID" value="WOL13262.1"/>
    <property type="molecule type" value="Genomic_DNA"/>
</dbReference>
<dbReference type="Proteomes" id="UP001327560">
    <property type="component" value="Chromosome 7"/>
</dbReference>
<feature type="region of interest" description="Disordered" evidence="2">
    <location>
        <begin position="248"/>
        <end position="313"/>
    </location>
</feature>
<dbReference type="InterPro" id="IPR044303">
    <property type="entry name" value="ZAT1/4/9"/>
</dbReference>
<feature type="domain" description="C2H2-type" evidence="3">
    <location>
        <begin position="4"/>
        <end position="35"/>
    </location>
</feature>
<feature type="region of interest" description="Disordered" evidence="2">
    <location>
        <begin position="181"/>
        <end position="209"/>
    </location>
</feature>
<dbReference type="PANTHER" id="PTHR46326:SF2">
    <property type="entry name" value="ZINC FINGER PROTEIN ZAT1-RELATED"/>
    <property type="match status" value="1"/>
</dbReference>
<keyword evidence="1" id="KW-0479">Metal-binding</keyword>
<feature type="compositionally biased region" description="Basic and acidic residues" evidence="2">
    <location>
        <begin position="77"/>
        <end position="87"/>
    </location>
</feature>
<keyword evidence="1" id="KW-0862">Zinc</keyword>
<evidence type="ECO:0000313" key="5">
    <source>
        <dbReference type="Proteomes" id="UP001327560"/>
    </source>
</evidence>
<gene>
    <name evidence="4" type="ORF">Cni_G22031</name>
</gene>
<evidence type="ECO:0000313" key="4">
    <source>
        <dbReference type="EMBL" id="WOL13262.1"/>
    </source>
</evidence>
<evidence type="ECO:0000259" key="3">
    <source>
        <dbReference type="PROSITE" id="PS50157"/>
    </source>
</evidence>
<feature type="compositionally biased region" description="Low complexity" evidence="2">
    <location>
        <begin position="256"/>
        <end position="266"/>
    </location>
</feature>
<feature type="region of interest" description="Disordered" evidence="2">
    <location>
        <begin position="17"/>
        <end position="141"/>
    </location>
</feature>
<organism evidence="4 5">
    <name type="scientific">Canna indica</name>
    <name type="common">Indian-shot</name>
    <dbReference type="NCBI Taxonomy" id="4628"/>
    <lineage>
        <taxon>Eukaryota</taxon>
        <taxon>Viridiplantae</taxon>
        <taxon>Streptophyta</taxon>
        <taxon>Embryophyta</taxon>
        <taxon>Tracheophyta</taxon>
        <taxon>Spermatophyta</taxon>
        <taxon>Magnoliopsida</taxon>
        <taxon>Liliopsida</taxon>
        <taxon>Zingiberales</taxon>
        <taxon>Cannaceae</taxon>
        <taxon>Canna</taxon>
    </lineage>
</organism>
<dbReference type="PANTHER" id="PTHR46326">
    <property type="entry name" value="ZINC FINGER PROTEIN ZAT1-RELATED"/>
    <property type="match status" value="1"/>
</dbReference>
<evidence type="ECO:0000256" key="1">
    <source>
        <dbReference type="PROSITE-ProRule" id="PRU00042"/>
    </source>
</evidence>
<feature type="domain" description="C2H2-type" evidence="3">
    <location>
        <begin position="232"/>
        <end position="259"/>
    </location>
</feature>
<dbReference type="SMART" id="SM00355">
    <property type="entry name" value="ZnF_C2H2"/>
    <property type="match status" value="2"/>
</dbReference>
<dbReference type="GO" id="GO:0008270">
    <property type="term" value="F:zinc ion binding"/>
    <property type="evidence" value="ECO:0007669"/>
    <property type="project" value="UniProtKB-KW"/>
</dbReference>
<proteinExistence type="predicted"/>
<dbReference type="AlphaFoldDB" id="A0AAQ3KX64"/>
<protein>
    <submittedName>
        <fullName evidence="4">Zinc finger protein ZAT1-like</fullName>
    </submittedName>
</protein>
<name>A0AAQ3KX64_9LILI</name>
<dbReference type="GO" id="GO:0006355">
    <property type="term" value="P:regulation of DNA-templated transcription"/>
    <property type="evidence" value="ECO:0007669"/>
    <property type="project" value="InterPro"/>
</dbReference>
<sequence>MERHRCKLCRRRFSNGRALGGHMRSHAHAHAHAPPPPPVPSTHRPLPSPSASSSSFSAAAAAAAEEGKAAQMYGLRENPRRSLRITDPEFSAGGGSSSIVQDGESDVESSLRRWPKHRPRGSSSELAGDAEPRSTVSHASAEEDHDVAHCLMLLSRDSWSRSELEDHQFDYCDEVDGTRVEQAASGSWQRRTRSRTNQKRPAADGTPTTRIRIYQGEGSTSANAADLEAKLFQCPYCDRIFSSGQALGGHKRTHLSTSAASATTNSPAPPPPNRSVSSLAVNDSGIDLNLPNPSEEEEAEISAVSVTAQFQSK</sequence>
<accession>A0AAQ3KX64</accession>
<reference evidence="4 5" key="1">
    <citation type="submission" date="2023-10" db="EMBL/GenBank/DDBJ databases">
        <title>Chromosome-scale genome assembly provides insights into flower coloration mechanisms of Canna indica.</title>
        <authorList>
            <person name="Li C."/>
        </authorList>
    </citation>
    <scope>NUCLEOTIDE SEQUENCE [LARGE SCALE GENOMIC DNA]</scope>
    <source>
        <tissue evidence="4">Flower</tissue>
    </source>
</reference>
<dbReference type="SUPFAM" id="SSF57667">
    <property type="entry name" value="beta-beta-alpha zinc fingers"/>
    <property type="match status" value="1"/>
</dbReference>
<dbReference type="PROSITE" id="PS50157">
    <property type="entry name" value="ZINC_FINGER_C2H2_2"/>
    <property type="match status" value="2"/>
</dbReference>
<dbReference type="Pfam" id="PF13912">
    <property type="entry name" value="zf-C2H2_6"/>
    <property type="match status" value="2"/>
</dbReference>
<evidence type="ECO:0000256" key="2">
    <source>
        <dbReference type="SAM" id="MobiDB-lite"/>
    </source>
</evidence>
<feature type="compositionally biased region" description="Low complexity" evidence="2">
    <location>
        <begin position="41"/>
        <end position="64"/>
    </location>
</feature>
<keyword evidence="1" id="KW-0863">Zinc-finger</keyword>
<dbReference type="PROSITE" id="PS00028">
    <property type="entry name" value="ZINC_FINGER_C2H2_1"/>
    <property type="match status" value="2"/>
</dbReference>